<sequence>MYYVKDLKFETSSANKKNIMVMSSCFNHGEDIEHPVELEVFWCSQSGLGLWSHYVR</sequence>
<evidence type="ECO:0000313" key="2">
    <source>
        <dbReference type="Proteomes" id="UP000501690"/>
    </source>
</evidence>
<dbReference type="EMBL" id="CP039352">
    <property type="protein sequence ID" value="QCE03603.1"/>
    <property type="molecule type" value="Genomic_DNA"/>
</dbReference>
<protein>
    <submittedName>
        <fullName evidence="1">Uncharacterized protein</fullName>
    </submittedName>
</protein>
<dbReference type="AlphaFoldDB" id="A0A4D6MQA4"/>
<proteinExistence type="predicted"/>
<name>A0A4D6MQA4_VIGUN</name>
<evidence type="ECO:0000313" key="1">
    <source>
        <dbReference type="EMBL" id="QCE03603.1"/>
    </source>
</evidence>
<accession>A0A4D6MQA4</accession>
<reference evidence="1 2" key="1">
    <citation type="submission" date="2019-04" db="EMBL/GenBank/DDBJ databases">
        <title>An improved genome assembly and genetic linkage map for asparagus bean, Vigna unguiculata ssp. sesquipedialis.</title>
        <authorList>
            <person name="Xia Q."/>
            <person name="Zhang R."/>
            <person name="Dong Y."/>
        </authorList>
    </citation>
    <scope>NUCLEOTIDE SEQUENCE [LARGE SCALE GENOMIC DNA]</scope>
    <source>
        <tissue evidence="1">Leaf</tissue>
    </source>
</reference>
<organism evidence="1 2">
    <name type="scientific">Vigna unguiculata</name>
    <name type="common">Cowpea</name>
    <dbReference type="NCBI Taxonomy" id="3917"/>
    <lineage>
        <taxon>Eukaryota</taxon>
        <taxon>Viridiplantae</taxon>
        <taxon>Streptophyta</taxon>
        <taxon>Embryophyta</taxon>
        <taxon>Tracheophyta</taxon>
        <taxon>Spermatophyta</taxon>
        <taxon>Magnoliopsida</taxon>
        <taxon>eudicotyledons</taxon>
        <taxon>Gunneridae</taxon>
        <taxon>Pentapetalae</taxon>
        <taxon>rosids</taxon>
        <taxon>fabids</taxon>
        <taxon>Fabales</taxon>
        <taxon>Fabaceae</taxon>
        <taxon>Papilionoideae</taxon>
        <taxon>50 kb inversion clade</taxon>
        <taxon>NPAAA clade</taxon>
        <taxon>indigoferoid/millettioid clade</taxon>
        <taxon>Phaseoleae</taxon>
        <taxon>Vigna</taxon>
    </lineage>
</organism>
<dbReference type="Proteomes" id="UP000501690">
    <property type="component" value="Linkage Group LG8"/>
</dbReference>
<gene>
    <name evidence="1" type="ORF">DEO72_LG8g1628</name>
</gene>
<keyword evidence="2" id="KW-1185">Reference proteome</keyword>